<gene>
    <name evidence="5" type="ORF">FSP39_012019</name>
</gene>
<comment type="similarity">
    <text evidence="1 2">Belongs to the SCAR/WAVE family.</text>
</comment>
<dbReference type="EMBL" id="VSWD01000007">
    <property type="protein sequence ID" value="KAK3097676.1"/>
    <property type="molecule type" value="Genomic_DNA"/>
</dbReference>
<feature type="compositionally biased region" description="Polar residues" evidence="3">
    <location>
        <begin position="232"/>
        <end position="249"/>
    </location>
</feature>
<dbReference type="GO" id="GO:0034237">
    <property type="term" value="F:protein kinase A regulatory subunit binding"/>
    <property type="evidence" value="ECO:0007669"/>
    <property type="project" value="TreeGrafter"/>
</dbReference>
<dbReference type="AlphaFoldDB" id="A0AA88Y4U9"/>
<comment type="subcellular location">
    <subcellularLocation>
        <location evidence="2">Cytoplasm</location>
        <location evidence="2">Cytoskeleton</location>
    </subcellularLocation>
</comment>
<comment type="subunit">
    <text evidence="2">Binds actin and the Arp2/3 complex.</text>
</comment>
<dbReference type="GO" id="GO:0071933">
    <property type="term" value="F:Arp2/3 complex binding"/>
    <property type="evidence" value="ECO:0007669"/>
    <property type="project" value="TreeGrafter"/>
</dbReference>
<dbReference type="PRINTS" id="PR01217">
    <property type="entry name" value="PRICHEXTENSN"/>
</dbReference>
<feature type="compositionally biased region" description="Polar residues" evidence="3">
    <location>
        <begin position="497"/>
        <end position="509"/>
    </location>
</feature>
<name>A0AA88Y4U9_PINIB</name>
<dbReference type="GO" id="GO:0005856">
    <property type="term" value="C:cytoskeleton"/>
    <property type="evidence" value="ECO:0007669"/>
    <property type="project" value="UniProtKB-SubCell"/>
</dbReference>
<feature type="domain" description="WH2" evidence="4">
    <location>
        <begin position="513"/>
        <end position="533"/>
    </location>
</feature>
<dbReference type="PROSITE" id="PS51082">
    <property type="entry name" value="WH2"/>
    <property type="match status" value="1"/>
</dbReference>
<dbReference type="GO" id="GO:0030036">
    <property type="term" value="P:actin cytoskeleton organization"/>
    <property type="evidence" value="ECO:0007669"/>
    <property type="project" value="UniProtKB-UniRule"/>
</dbReference>
<proteinExistence type="inferred from homology"/>
<dbReference type="InterPro" id="IPR003124">
    <property type="entry name" value="WH2_dom"/>
</dbReference>
<protein>
    <recommendedName>
        <fullName evidence="2">Wiskott-Aldrich syndrome protein family member</fullName>
        <shortName evidence="2">WASP family protein member</shortName>
    </recommendedName>
</protein>
<feature type="compositionally biased region" description="Pro residues" evidence="3">
    <location>
        <begin position="432"/>
        <end position="473"/>
    </location>
</feature>
<feature type="region of interest" description="Disordered" evidence="3">
    <location>
        <begin position="176"/>
        <end position="314"/>
    </location>
</feature>
<keyword evidence="2" id="KW-0963">Cytoplasm</keyword>
<dbReference type="PANTHER" id="PTHR12902">
    <property type="entry name" value="WASP-1"/>
    <property type="match status" value="1"/>
</dbReference>
<dbReference type="Proteomes" id="UP001186944">
    <property type="component" value="Unassembled WGS sequence"/>
</dbReference>
<feature type="compositionally biased region" description="Acidic residues" evidence="3">
    <location>
        <begin position="569"/>
        <end position="584"/>
    </location>
</feature>
<dbReference type="GO" id="GO:0003779">
    <property type="term" value="F:actin binding"/>
    <property type="evidence" value="ECO:0007669"/>
    <property type="project" value="UniProtKB-UniRule"/>
</dbReference>
<dbReference type="Gene3D" id="1.20.5.340">
    <property type="match status" value="1"/>
</dbReference>
<keyword evidence="6" id="KW-1185">Reference proteome</keyword>
<reference evidence="5" key="1">
    <citation type="submission" date="2019-08" db="EMBL/GenBank/DDBJ databases">
        <title>The improved chromosome-level genome for the pearl oyster Pinctada fucata martensii using PacBio sequencing and Hi-C.</title>
        <authorList>
            <person name="Zheng Z."/>
        </authorList>
    </citation>
    <scope>NUCLEOTIDE SEQUENCE</scope>
    <source>
        <strain evidence="5">ZZ-2019</strain>
        <tissue evidence="5">Adductor muscle</tissue>
    </source>
</reference>
<feature type="compositionally biased region" description="Polar residues" evidence="3">
    <location>
        <begin position="390"/>
        <end position="414"/>
    </location>
</feature>
<dbReference type="GO" id="GO:2000601">
    <property type="term" value="P:positive regulation of Arp2/3 complex-mediated actin nucleation"/>
    <property type="evidence" value="ECO:0007669"/>
    <property type="project" value="TreeGrafter"/>
</dbReference>
<evidence type="ECO:0000313" key="6">
    <source>
        <dbReference type="Proteomes" id="UP001186944"/>
    </source>
</evidence>
<feature type="compositionally biased region" description="Basic and acidic residues" evidence="3">
    <location>
        <begin position="205"/>
        <end position="229"/>
    </location>
</feature>
<keyword evidence="2" id="KW-0009">Actin-binding</keyword>
<sequence length="584" mass="65632">MPFIQRIVEPINVSRGEVPKGIKNELECVTDHALGNVIAQLSSLSKQAEDMFLELSQECAAFRFPCQTATKKNHTTPREVSLQDIHQRKPYKGSIQHDQQVVSRSTVSRSILDMHGKCDPTPALDKLIRTGNVSVVPPGALVFREDGKDCMKFYTDPNYFFELWYLEIQKEMEQKKMEVRERRRRKRPPKSDGEQRKKPKQVLTRAEKYEHLKQGQELSNDYKDPRELMKISGTTYGSQSHQNHVQGGQQVRPESLSVQHQQQQHIQDNSYNDASVERRPSKHKKQANGPHISHGPDNYPHLSQNIDRNGPVPQNQIHQYQQHNYNQHQLSPGQNRDSRGSRGSLMSPNRPSQPPPAPPPIMGDHMRQSPARDSLPPPPPPPPLEEGYNKSYTPSPHGTPIQNRQTQIRSTTRGSPVRQDPGMRGTPEMDNLPPPPPPPPLSPDIPDPVPPPPPPLNDGMAPPPPPPPPPPQMAPVINGIDSMSIGSTGSSETSSSVTMPASKQSNLPAITSDRSDLLAEIRMGTMMGKLRKVDEKEREQRKSRGEHGNFDVHSIMTRAFDMRRKAVEDSDSESDLEDGEEWDD</sequence>
<evidence type="ECO:0000256" key="2">
    <source>
        <dbReference type="RuleBase" id="RU367034"/>
    </source>
</evidence>
<evidence type="ECO:0000256" key="3">
    <source>
        <dbReference type="SAM" id="MobiDB-lite"/>
    </source>
</evidence>
<feature type="region of interest" description="Disordered" evidence="3">
    <location>
        <begin position="328"/>
        <end position="584"/>
    </location>
</feature>
<dbReference type="PANTHER" id="PTHR12902:SF1">
    <property type="entry name" value="WISKOTT-ALDRICH SYNDROME PROTEIN FAMILY MEMBER"/>
    <property type="match status" value="1"/>
</dbReference>
<comment type="caution">
    <text evidence="5">The sequence shown here is derived from an EMBL/GenBank/DDBJ whole genome shotgun (WGS) entry which is preliminary data.</text>
</comment>
<evidence type="ECO:0000259" key="4">
    <source>
        <dbReference type="PROSITE" id="PS51082"/>
    </source>
</evidence>
<feature type="compositionally biased region" description="Pro residues" evidence="3">
    <location>
        <begin position="375"/>
        <end position="384"/>
    </location>
</feature>
<dbReference type="GO" id="GO:0031209">
    <property type="term" value="C:SCAR complex"/>
    <property type="evidence" value="ECO:0007669"/>
    <property type="project" value="TreeGrafter"/>
</dbReference>
<dbReference type="InterPro" id="IPR028288">
    <property type="entry name" value="SCAR/WAVE_fam"/>
</dbReference>
<accession>A0AA88Y4U9</accession>
<feature type="compositionally biased region" description="Basic and acidic residues" evidence="3">
    <location>
        <begin position="531"/>
        <end position="550"/>
    </location>
</feature>
<dbReference type="Gene3D" id="6.10.280.150">
    <property type="match status" value="2"/>
</dbReference>
<evidence type="ECO:0000313" key="5">
    <source>
        <dbReference type="EMBL" id="KAK3097676.1"/>
    </source>
</evidence>
<evidence type="ECO:0000256" key="1">
    <source>
        <dbReference type="ARBA" id="ARBA00006993"/>
    </source>
</evidence>
<feature type="compositionally biased region" description="Low complexity" evidence="3">
    <location>
        <begin position="482"/>
        <end position="496"/>
    </location>
</feature>
<feature type="compositionally biased region" description="Pro residues" evidence="3">
    <location>
        <begin position="351"/>
        <end position="361"/>
    </location>
</feature>
<organism evidence="5 6">
    <name type="scientific">Pinctada imbricata</name>
    <name type="common">Atlantic pearl-oyster</name>
    <name type="synonym">Pinctada martensii</name>
    <dbReference type="NCBI Taxonomy" id="66713"/>
    <lineage>
        <taxon>Eukaryota</taxon>
        <taxon>Metazoa</taxon>
        <taxon>Spiralia</taxon>
        <taxon>Lophotrochozoa</taxon>
        <taxon>Mollusca</taxon>
        <taxon>Bivalvia</taxon>
        <taxon>Autobranchia</taxon>
        <taxon>Pteriomorphia</taxon>
        <taxon>Pterioida</taxon>
        <taxon>Pterioidea</taxon>
        <taxon>Pteriidae</taxon>
        <taxon>Pinctada</taxon>
    </lineage>
</organism>
<keyword evidence="2" id="KW-0206">Cytoskeleton</keyword>
<comment type="function">
    <text evidence="2">Downstream effector molecule involved in the transmission of signals from tyrosine kinase receptors and small GTPases to the actin cytoskeleton. Promotes formation of actin filaments. Part of the WAVE complex that regulates lamellipodia formation. The WAVE complex regulates actin filament reorganization via its interaction with the Arp2/3 complex.</text>
</comment>